<dbReference type="InterPro" id="IPR044751">
    <property type="entry name" value="Ion_transp-like_CBS"/>
</dbReference>
<protein>
    <submittedName>
        <fullName evidence="8">Membrane protein</fullName>
    </submittedName>
</protein>
<keyword evidence="3 5" id="KW-1133">Transmembrane helix</keyword>
<evidence type="ECO:0000256" key="5">
    <source>
        <dbReference type="PROSITE-ProRule" id="PRU01193"/>
    </source>
</evidence>
<evidence type="ECO:0000256" key="2">
    <source>
        <dbReference type="ARBA" id="ARBA00022692"/>
    </source>
</evidence>
<reference evidence="8 9" key="1">
    <citation type="submission" date="2013-10" db="EMBL/GenBank/DDBJ databases">
        <title>Complete genome sequence of Corynebacterium lactis DSM 45799(T), isolated from raw cow milk.</title>
        <authorList>
            <person name="Ruckert C."/>
            <person name="Albersmeier A."/>
            <person name="Lipski A."/>
            <person name="Kalinowski J."/>
        </authorList>
    </citation>
    <scope>NUCLEOTIDE SEQUENCE [LARGE SCALE GENOMIC DNA]</scope>
    <source>
        <strain evidence="8 9">RW2-5</strain>
    </source>
</reference>
<proteinExistence type="predicted"/>
<dbReference type="PANTHER" id="PTHR43099">
    <property type="entry name" value="UPF0053 PROTEIN YRKA"/>
    <property type="match status" value="1"/>
</dbReference>
<gene>
    <name evidence="8" type="ORF">CLAC_06680</name>
</gene>
<dbReference type="OrthoDB" id="110231at2"/>
<feature type="domain" description="CNNM transmembrane" evidence="7">
    <location>
        <begin position="1"/>
        <end position="202"/>
    </location>
</feature>
<dbReference type="GO" id="GO:0016020">
    <property type="term" value="C:membrane"/>
    <property type="evidence" value="ECO:0007669"/>
    <property type="project" value="UniProtKB-SubCell"/>
</dbReference>
<sequence length="428" mass="45622">MSDWFGIALTFFLLLLNAFFVGAEFSLIAARRDRLEALLAQGKKRARTVIDASEHLSMMLAAAQLGITIASLLLGKVSEPAIAHVLEVPFHALGVPDGLLHPISFAIALLLVSVLHIMLGEMVPKNISLAGPETVAMLLIPAHMLFFKITKPLLVLFNWIARITLRAFGLEQKDELDSTVNSTELASMIAESRQEGLLDSEEHVRLRRALASATRTVQEVLIPLENVRSIPTAPTVGDLESAVAETGYSRFPVIGGASSSSCEGGDTSAFRGYVHVKDVLDRVMDPASGPETPIPDEELRVLIELPCDATLDEALRIMRRKRAHMAVAVRRPTAGASSSSAAAASAEASQHVGIVALEDLIEEQVGVVRDWTHEVGTLKSQFPTAMATAHGAATQSAATKAAMAKTAAVAAAAKAQKTAKQGKPQGRI</sequence>
<feature type="transmembrane region" description="Helical" evidence="6">
    <location>
        <begin position="6"/>
        <end position="28"/>
    </location>
</feature>
<dbReference type="PANTHER" id="PTHR43099:SF5">
    <property type="entry name" value="HLYC_CORC FAMILY TRANSPORTER"/>
    <property type="match status" value="1"/>
</dbReference>
<dbReference type="PROSITE" id="PS51846">
    <property type="entry name" value="CNNM"/>
    <property type="match status" value="1"/>
</dbReference>
<name>A0A0K2H0A1_9CORY</name>
<evidence type="ECO:0000256" key="3">
    <source>
        <dbReference type="ARBA" id="ARBA00022989"/>
    </source>
</evidence>
<evidence type="ECO:0000313" key="8">
    <source>
        <dbReference type="EMBL" id="ALA67472.1"/>
    </source>
</evidence>
<keyword evidence="9" id="KW-1185">Reference proteome</keyword>
<evidence type="ECO:0000313" key="9">
    <source>
        <dbReference type="Proteomes" id="UP000058446"/>
    </source>
</evidence>
<dbReference type="Proteomes" id="UP000058446">
    <property type="component" value="Chromosome"/>
</dbReference>
<keyword evidence="2 5" id="KW-0812">Transmembrane</keyword>
<comment type="subcellular location">
    <subcellularLocation>
        <location evidence="1">Membrane</location>
        <topology evidence="1">Multi-pass membrane protein</topology>
    </subcellularLocation>
</comment>
<evidence type="ECO:0000259" key="7">
    <source>
        <dbReference type="PROSITE" id="PS51846"/>
    </source>
</evidence>
<dbReference type="SUPFAM" id="SSF54631">
    <property type="entry name" value="CBS-domain pair"/>
    <property type="match status" value="1"/>
</dbReference>
<dbReference type="InterPro" id="IPR051676">
    <property type="entry name" value="UPF0053_domain"/>
</dbReference>
<evidence type="ECO:0000256" key="4">
    <source>
        <dbReference type="ARBA" id="ARBA00023136"/>
    </source>
</evidence>
<feature type="transmembrane region" description="Helical" evidence="6">
    <location>
        <begin position="99"/>
        <end position="119"/>
    </location>
</feature>
<keyword evidence="4 5" id="KW-0472">Membrane</keyword>
<dbReference type="InterPro" id="IPR002550">
    <property type="entry name" value="CNNM"/>
</dbReference>
<dbReference type="PATRIC" id="fig|1408189.4.peg.1330"/>
<dbReference type="RefSeq" id="WP_082313186.1">
    <property type="nucleotide sequence ID" value="NZ_CP006841.1"/>
</dbReference>
<dbReference type="STRING" id="1408189.CLAC_06680"/>
<dbReference type="AlphaFoldDB" id="A0A0K2H0A1"/>
<evidence type="ECO:0000256" key="6">
    <source>
        <dbReference type="SAM" id="Phobius"/>
    </source>
</evidence>
<dbReference type="CDD" id="cd04590">
    <property type="entry name" value="CBS_pair_CorC_HlyC_assoc"/>
    <property type="match status" value="1"/>
</dbReference>
<accession>A0A0K2H0A1</accession>
<evidence type="ECO:0000256" key="1">
    <source>
        <dbReference type="ARBA" id="ARBA00004141"/>
    </source>
</evidence>
<dbReference type="KEGG" id="clw:CLAC_06680"/>
<organism evidence="8 9">
    <name type="scientific">Corynebacterium lactis RW2-5</name>
    <dbReference type="NCBI Taxonomy" id="1408189"/>
    <lineage>
        <taxon>Bacteria</taxon>
        <taxon>Bacillati</taxon>
        <taxon>Actinomycetota</taxon>
        <taxon>Actinomycetes</taxon>
        <taxon>Mycobacteriales</taxon>
        <taxon>Corynebacteriaceae</taxon>
        <taxon>Corynebacterium</taxon>
    </lineage>
</organism>
<dbReference type="Gene3D" id="3.10.580.10">
    <property type="entry name" value="CBS-domain"/>
    <property type="match status" value="1"/>
</dbReference>
<dbReference type="Pfam" id="PF01595">
    <property type="entry name" value="CNNM"/>
    <property type="match status" value="1"/>
</dbReference>
<dbReference type="InterPro" id="IPR046342">
    <property type="entry name" value="CBS_dom_sf"/>
</dbReference>
<feature type="transmembrane region" description="Helical" evidence="6">
    <location>
        <begin position="49"/>
        <end position="74"/>
    </location>
</feature>
<dbReference type="EMBL" id="CP006841">
    <property type="protein sequence ID" value="ALA67472.1"/>
    <property type="molecule type" value="Genomic_DNA"/>
</dbReference>